<keyword evidence="1" id="KW-0862">Zinc</keyword>
<dbReference type="CDD" id="cd19756">
    <property type="entry name" value="Bbox2"/>
    <property type="match status" value="1"/>
</dbReference>
<comment type="caution">
    <text evidence="3">The sequence shown here is derived from an EMBL/GenBank/DDBJ whole genome shotgun (WGS) entry which is preliminary data.</text>
</comment>
<keyword evidence="1" id="KW-0479">Metal-binding</keyword>
<dbReference type="InterPro" id="IPR000315">
    <property type="entry name" value="Znf_B-box"/>
</dbReference>
<name>A0A9P0ZAV9_CUSEU</name>
<sequence>MASEDSQQLLVSLPGWLAALLKEKFFSPCFAHQEERKNEKNIFCLDCCEAICAHCLFPLHHSHRFLQIRRYIYHDVLRLRDAQKLLDSAFVQSYISNGEKVMFLKERPITRPCRSSAKPCITCQRAVQNPFGFCSISCKLQHMVKTGVKLSDYIRNNWDSLVLPETAAGDDAQMTPETVLEPAASSSAESASCVSVGGGGLMDCRRILASLAATAEIVRKKRSSLSSSCRCSPRPATVAVNMRKNQRKTGMPYRSPLH</sequence>
<evidence type="ECO:0000256" key="1">
    <source>
        <dbReference type="PROSITE-ProRule" id="PRU00024"/>
    </source>
</evidence>
<proteinExistence type="predicted"/>
<dbReference type="PANTHER" id="PTHR31065:SF52">
    <property type="entry name" value="B BOX-TYPE DOMAIN-CONTAINING PROTEIN"/>
    <property type="match status" value="1"/>
</dbReference>
<dbReference type="PROSITE" id="PS50119">
    <property type="entry name" value="ZF_BBOX"/>
    <property type="match status" value="1"/>
</dbReference>
<dbReference type="SUPFAM" id="SSF57845">
    <property type="entry name" value="B-box zinc-binding domain"/>
    <property type="match status" value="1"/>
</dbReference>
<protein>
    <recommendedName>
        <fullName evidence="2">B box-type domain-containing protein</fullName>
    </recommendedName>
</protein>
<dbReference type="PANTHER" id="PTHR31065">
    <property type="entry name" value="PLATZ TRANSCRIPTION FACTOR FAMILY PROTEIN"/>
    <property type="match status" value="1"/>
</dbReference>
<evidence type="ECO:0000313" key="3">
    <source>
        <dbReference type="EMBL" id="CAH9096511.1"/>
    </source>
</evidence>
<gene>
    <name evidence="3" type="ORF">CEURO_LOCUS13434</name>
</gene>
<dbReference type="OrthoDB" id="1908108at2759"/>
<keyword evidence="1" id="KW-0863">Zinc-finger</keyword>
<dbReference type="Pfam" id="PF04640">
    <property type="entry name" value="PLATZ"/>
    <property type="match status" value="1"/>
</dbReference>
<feature type="domain" description="B box-type" evidence="2">
    <location>
        <begin position="29"/>
        <end position="79"/>
    </location>
</feature>
<reference evidence="3" key="1">
    <citation type="submission" date="2022-07" db="EMBL/GenBank/DDBJ databases">
        <authorList>
            <person name="Macas J."/>
            <person name="Novak P."/>
            <person name="Neumann P."/>
        </authorList>
    </citation>
    <scope>NUCLEOTIDE SEQUENCE</scope>
</reference>
<dbReference type="EMBL" id="CAMAPE010000035">
    <property type="protein sequence ID" value="CAH9096511.1"/>
    <property type="molecule type" value="Genomic_DNA"/>
</dbReference>
<keyword evidence="4" id="KW-1185">Reference proteome</keyword>
<dbReference type="AlphaFoldDB" id="A0A9P0ZAV9"/>
<evidence type="ECO:0000313" key="4">
    <source>
        <dbReference type="Proteomes" id="UP001152484"/>
    </source>
</evidence>
<dbReference type="Proteomes" id="UP001152484">
    <property type="component" value="Unassembled WGS sequence"/>
</dbReference>
<evidence type="ECO:0000259" key="2">
    <source>
        <dbReference type="PROSITE" id="PS50119"/>
    </source>
</evidence>
<dbReference type="InterPro" id="IPR006734">
    <property type="entry name" value="PLATZ"/>
</dbReference>
<dbReference type="GO" id="GO:0008270">
    <property type="term" value="F:zinc ion binding"/>
    <property type="evidence" value="ECO:0007669"/>
    <property type="project" value="UniProtKB-KW"/>
</dbReference>
<organism evidence="3 4">
    <name type="scientific">Cuscuta europaea</name>
    <name type="common">European dodder</name>
    <dbReference type="NCBI Taxonomy" id="41803"/>
    <lineage>
        <taxon>Eukaryota</taxon>
        <taxon>Viridiplantae</taxon>
        <taxon>Streptophyta</taxon>
        <taxon>Embryophyta</taxon>
        <taxon>Tracheophyta</taxon>
        <taxon>Spermatophyta</taxon>
        <taxon>Magnoliopsida</taxon>
        <taxon>eudicotyledons</taxon>
        <taxon>Gunneridae</taxon>
        <taxon>Pentapetalae</taxon>
        <taxon>asterids</taxon>
        <taxon>lamiids</taxon>
        <taxon>Solanales</taxon>
        <taxon>Convolvulaceae</taxon>
        <taxon>Cuscuteae</taxon>
        <taxon>Cuscuta</taxon>
        <taxon>Cuscuta subgen. Cuscuta</taxon>
    </lineage>
</organism>
<accession>A0A9P0ZAV9</accession>